<proteinExistence type="predicted"/>
<comment type="subcellular location">
    <subcellularLocation>
        <location evidence="1">Mitochondrion matrix</location>
        <location evidence="1">Mitochondrion nucleoid</location>
    </subcellularLocation>
</comment>
<name>A0A087T835_STEMI</name>
<dbReference type="Pfam" id="PF20180">
    <property type="entry name" value="UQCC2_CBP6"/>
    <property type="match status" value="1"/>
</dbReference>
<reference evidence="7 8" key="1">
    <citation type="submission" date="2013-11" db="EMBL/GenBank/DDBJ databases">
        <title>Genome sequencing of Stegodyphus mimosarum.</title>
        <authorList>
            <person name="Bechsgaard J."/>
        </authorList>
    </citation>
    <scope>NUCLEOTIDE SEQUENCE [LARGE SCALE GENOMIC DNA]</scope>
</reference>
<keyword evidence="3" id="KW-0496">Mitochondrion</keyword>
<dbReference type="OrthoDB" id="16290at2759"/>
<dbReference type="PANTHER" id="PTHR34260">
    <property type="entry name" value="UBIQUINOL-CYTOCHROME-C REDUCTASE COMPLEX ASSEMBLY FACTOR 2"/>
    <property type="match status" value="1"/>
</dbReference>
<protein>
    <recommendedName>
        <fullName evidence="6">Mitochondrial nucleoid factor 1</fullName>
    </recommendedName>
    <alternativeName>
        <fullName evidence="5">Mitochondrial protein M19</fullName>
    </alternativeName>
</protein>
<evidence type="ECO:0000256" key="2">
    <source>
        <dbReference type="ARBA" id="ARBA00022946"/>
    </source>
</evidence>
<evidence type="ECO:0000256" key="6">
    <source>
        <dbReference type="ARBA" id="ARBA00032983"/>
    </source>
</evidence>
<evidence type="ECO:0000256" key="4">
    <source>
        <dbReference type="ARBA" id="ARBA00023271"/>
    </source>
</evidence>
<dbReference type="Proteomes" id="UP000054359">
    <property type="component" value="Unassembled WGS sequence"/>
</dbReference>
<evidence type="ECO:0000256" key="1">
    <source>
        <dbReference type="ARBA" id="ARBA00004436"/>
    </source>
</evidence>
<keyword evidence="2" id="KW-0809">Transit peptide</keyword>
<dbReference type="InterPro" id="IPR037698">
    <property type="entry name" value="UQCC2"/>
</dbReference>
<gene>
    <name evidence="7" type="ORF">X975_17375</name>
</gene>
<dbReference type="EMBL" id="KK113893">
    <property type="protein sequence ID" value="KFM61274.1"/>
    <property type="molecule type" value="Genomic_DNA"/>
</dbReference>
<dbReference type="PANTHER" id="PTHR34260:SF1">
    <property type="entry name" value="UBIQUINOL-CYTOCHROME-C REDUCTASE COMPLEX ASSEMBLY FACTOR 2"/>
    <property type="match status" value="1"/>
</dbReference>
<feature type="non-terminal residue" evidence="7">
    <location>
        <position position="117"/>
    </location>
</feature>
<dbReference type="OMA" id="CEEWPKD"/>
<keyword evidence="8" id="KW-1185">Reference proteome</keyword>
<dbReference type="AlphaFoldDB" id="A0A087T835"/>
<evidence type="ECO:0000256" key="3">
    <source>
        <dbReference type="ARBA" id="ARBA00023128"/>
    </source>
</evidence>
<keyword evidence="4" id="KW-1135">Mitochondrion nucleoid</keyword>
<accession>A0A087T835</accession>
<evidence type="ECO:0000313" key="8">
    <source>
        <dbReference type="Proteomes" id="UP000054359"/>
    </source>
</evidence>
<dbReference type="STRING" id="407821.A0A087T835"/>
<sequence length="117" mass="13669">MAAHLYRGYLRVCEKWGVDSSKKGRDLGEFIRKQVAKEFSQGEATNVSQFKDCEKKLESLNRLVSNHYKNQYKFKKSTAASGLTYDECRQFLATERLQTFNEQELGFFEKVKLKLLN</sequence>
<dbReference type="GO" id="GO:0042645">
    <property type="term" value="C:mitochondrial nucleoid"/>
    <property type="evidence" value="ECO:0007669"/>
    <property type="project" value="UniProtKB-SubCell"/>
</dbReference>
<evidence type="ECO:0000256" key="5">
    <source>
        <dbReference type="ARBA" id="ARBA00031206"/>
    </source>
</evidence>
<organism evidence="7 8">
    <name type="scientific">Stegodyphus mimosarum</name>
    <name type="common">African social velvet spider</name>
    <dbReference type="NCBI Taxonomy" id="407821"/>
    <lineage>
        <taxon>Eukaryota</taxon>
        <taxon>Metazoa</taxon>
        <taxon>Ecdysozoa</taxon>
        <taxon>Arthropoda</taxon>
        <taxon>Chelicerata</taxon>
        <taxon>Arachnida</taxon>
        <taxon>Araneae</taxon>
        <taxon>Araneomorphae</taxon>
        <taxon>Entelegynae</taxon>
        <taxon>Eresoidea</taxon>
        <taxon>Eresidae</taxon>
        <taxon>Stegodyphus</taxon>
    </lineage>
</organism>
<dbReference type="GO" id="GO:0034551">
    <property type="term" value="P:mitochondrial respiratory chain complex III assembly"/>
    <property type="evidence" value="ECO:0007669"/>
    <property type="project" value="TreeGrafter"/>
</dbReference>
<evidence type="ECO:0000313" key="7">
    <source>
        <dbReference type="EMBL" id="KFM61274.1"/>
    </source>
</evidence>